<dbReference type="RefSeq" id="WP_138122277.1">
    <property type="nucleotide sequence ID" value="NZ_SWLG01000001.1"/>
</dbReference>
<evidence type="ECO:0000259" key="1">
    <source>
        <dbReference type="Pfam" id="PF10057"/>
    </source>
</evidence>
<dbReference type="Pfam" id="PF10057">
    <property type="entry name" value="MpsC"/>
    <property type="match status" value="1"/>
</dbReference>
<name>A0A5R9FDH6_9BACL</name>
<feature type="domain" description="Na+-translocating membrane potential-generating system MpsC" evidence="1">
    <location>
        <begin position="10"/>
        <end position="115"/>
    </location>
</feature>
<sequence>MATIATQFQQTLKKNLAQLYNRVNQEIYGVGVKKQRIEFIENKALIFAQHKRVQALQMLSHHFHSLTISVDSALIVEFKSMLKEQIEETLQLNVKTILKDYDPITEDACTIIYFEDKF</sequence>
<proteinExistence type="predicted"/>
<evidence type="ECO:0000313" key="3">
    <source>
        <dbReference type="Proteomes" id="UP000308230"/>
    </source>
</evidence>
<organism evidence="2 3">
    <name type="scientific">Exobacillus caeni</name>
    <dbReference type="NCBI Taxonomy" id="2574798"/>
    <lineage>
        <taxon>Bacteria</taxon>
        <taxon>Bacillati</taxon>
        <taxon>Bacillota</taxon>
        <taxon>Bacilli</taxon>
        <taxon>Bacillales</taxon>
        <taxon>Guptibacillaceae</taxon>
        <taxon>Exobacillus</taxon>
    </lineage>
</organism>
<protein>
    <submittedName>
        <fullName evidence="2">DUF2294 family protein</fullName>
    </submittedName>
</protein>
<dbReference type="AlphaFoldDB" id="A0A5R9FDH6"/>
<comment type="caution">
    <text evidence="2">The sequence shown here is derived from an EMBL/GenBank/DDBJ whole genome shotgun (WGS) entry which is preliminary data.</text>
</comment>
<dbReference type="InterPro" id="IPR018745">
    <property type="entry name" value="MpsC"/>
</dbReference>
<dbReference type="EMBL" id="SWLG01000001">
    <property type="protein sequence ID" value="TLS38933.1"/>
    <property type="molecule type" value="Genomic_DNA"/>
</dbReference>
<reference evidence="2 3" key="1">
    <citation type="submission" date="2019-04" db="EMBL/GenBank/DDBJ databases">
        <title>Bacillus caeni sp. nov., a bacterium isolated from mangrove sediment.</title>
        <authorList>
            <person name="Huang H."/>
            <person name="Mo K."/>
            <person name="Hu Y."/>
        </authorList>
    </citation>
    <scope>NUCLEOTIDE SEQUENCE [LARGE SCALE GENOMIC DNA]</scope>
    <source>
        <strain evidence="2 3">HB172195</strain>
    </source>
</reference>
<dbReference type="OrthoDB" id="6163890at2"/>
<dbReference type="Proteomes" id="UP000308230">
    <property type="component" value="Unassembled WGS sequence"/>
</dbReference>
<gene>
    <name evidence="2" type="ORF">FCL54_01070</name>
</gene>
<evidence type="ECO:0000313" key="2">
    <source>
        <dbReference type="EMBL" id="TLS38933.1"/>
    </source>
</evidence>
<accession>A0A5R9FDH6</accession>
<keyword evidence="3" id="KW-1185">Reference proteome</keyword>